<evidence type="ECO:0000313" key="5">
    <source>
        <dbReference type="EMBL" id="KHD07563.1"/>
    </source>
</evidence>
<dbReference type="Gene3D" id="3.30.420.10">
    <property type="entry name" value="Ribonuclease H-like superfamily/Ribonuclease H"/>
    <property type="match status" value="1"/>
</dbReference>
<evidence type="ECO:0000256" key="2">
    <source>
        <dbReference type="ARBA" id="ARBA00022839"/>
    </source>
</evidence>
<accession>A0A0A6PA50</accession>
<evidence type="ECO:0000313" key="6">
    <source>
        <dbReference type="Proteomes" id="UP000030428"/>
    </source>
</evidence>
<dbReference type="PANTHER" id="PTHR30231:SF41">
    <property type="entry name" value="DNA POLYMERASE III SUBUNIT EPSILON"/>
    <property type="match status" value="1"/>
</dbReference>
<keyword evidence="2" id="KW-0378">Hydrolase</keyword>
<comment type="caution">
    <text evidence="5">The sequence shown here is derived from an EMBL/GenBank/DDBJ whole genome shotgun (WGS) entry which is preliminary data.</text>
</comment>
<feature type="domain" description="ExoI C-terminal" evidence="4">
    <location>
        <begin position="338"/>
        <end position="463"/>
    </location>
</feature>
<dbReference type="GO" id="GO:0005829">
    <property type="term" value="C:cytosol"/>
    <property type="evidence" value="ECO:0007669"/>
    <property type="project" value="TreeGrafter"/>
</dbReference>
<dbReference type="PROSITE" id="PS51785">
    <property type="entry name" value="EXOI_C"/>
    <property type="match status" value="1"/>
</dbReference>
<name>A0A0A6PA50_9GAMM</name>
<dbReference type="PANTHER" id="PTHR30231">
    <property type="entry name" value="DNA POLYMERASE III SUBUNIT EPSILON"/>
    <property type="match status" value="1"/>
</dbReference>
<dbReference type="InterPro" id="IPR034747">
    <property type="entry name" value="EXOI_SH3"/>
</dbReference>
<dbReference type="Pfam" id="PF26016">
    <property type="entry name" value="ExoI_C"/>
    <property type="match status" value="1"/>
</dbReference>
<dbReference type="InterPro" id="IPR036397">
    <property type="entry name" value="RNaseH_sf"/>
</dbReference>
<keyword evidence="1" id="KW-0540">Nuclease</keyword>
<evidence type="ECO:0000256" key="1">
    <source>
        <dbReference type="ARBA" id="ARBA00022722"/>
    </source>
</evidence>
<reference evidence="5 6" key="1">
    <citation type="journal article" date="2016" name="Front. Microbiol.">
        <title>Single-Cell (Meta-)Genomics of a Dimorphic Candidatus Thiomargarita nelsonii Reveals Genomic Plasticity.</title>
        <authorList>
            <person name="Flood B.E."/>
            <person name="Fliss P."/>
            <person name="Jones D.S."/>
            <person name="Dick G.J."/>
            <person name="Jain S."/>
            <person name="Kaster A.K."/>
            <person name="Winkel M."/>
            <person name="Mussmann M."/>
            <person name="Bailey J."/>
        </authorList>
    </citation>
    <scope>NUCLEOTIDE SEQUENCE [LARGE SCALE GENOMIC DNA]</scope>
    <source>
        <strain evidence="5">Hydrate Ridge</strain>
    </source>
</reference>
<dbReference type="SUPFAM" id="SSF53098">
    <property type="entry name" value="Ribonuclease H-like"/>
    <property type="match status" value="1"/>
</dbReference>
<keyword evidence="6" id="KW-1185">Reference proteome</keyword>
<dbReference type="PROSITE" id="PS51784">
    <property type="entry name" value="EXOI_SH3"/>
    <property type="match status" value="1"/>
</dbReference>
<evidence type="ECO:0000259" key="4">
    <source>
        <dbReference type="PROSITE" id="PS51785"/>
    </source>
</evidence>
<dbReference type="Pfam" id="PF00929">
    <property type="entry name" value="RNase_T"/>
    <property type="match status" value="1"/>
</dbReference>
<dbReference type="InterPro" id="IPR058561">
    <property type="entry name" value="Exonuc_1_C"/>
</dbReference>
<dbReference type="InterPro" id="IPR013520">
    <property type="entry name" value="Ribonucl_H"/>
</dbReference>
<sequence>MNTYLFYDLETTGLNTAFDQVLQFAAIRTDLALNEIERHEILVKLRPDVIPSPEATITHRISIEQSMQGVCEFEAISQIHRLINQEGTISLGYNSSTFDDEFLRFCFHRNLLPPYSHQYKNACRRVDLLPITIMFFLYKKEVLNWSEIDGKPTMRLEHLNAANQLATGQAHNAMIDVEASLELARQFFLKEPKMWQYLDGFFNKETDMKRINKIPVSFHSIACSNRIALMISNEYGAENQYQVPVLLIGHSIPYKNQSIWLRLDRADLRETTPEKTWIIRKKYGEPNIVLPPEPRYWEYLGEERQAIVEENKDWLQSHTQRFHKIIQYHREFSYPKIPDLDIDAALYQKEFLSGQEQALCRRFHTASQKVEIVNLFQDVEMRQLASRLLCRNYPDNLPTMLTKDFEDYMRRVKGEALRDIKNKKRTTPLDALTEIDKLRIEGTLDSQQLELLDELENYLKQNFPKESKL</sequence>
<dbReference type="CDD" id="cd06138">
    <property type="entry name" value="ExoI_N"/>
    <property type="match status" value="1"/>
</dbReference>
<protein>
    <submittedName>
        <fullName evidence="5">Uncharacterized protein</fullName>
    </submittedName>
</protein>
<dbReference type="SMART" id="SM00479">
    <property type="entry name" value="EXOIII"/>
    <property type="match status" value="1"/>
</dbReference>
<organism evidence="5 6">
    <name type="scientific">Candidatus Thiomargarita nelsonii</name>
    <dbReference type="NCBI Taxonomy" id="1003181"/>
    <lineage>
        <taxon>Bacteria</taxon>
        <taxon>Pseudomonadati</taxon>
        <taxon>Pseudomonadota</taxon>
        <taxon>Gammaproteobacteria</taxon>
        <taxon>Thiotrichales</taxon>
        <taxon>Thiotrichaceae</taxon>
        <taxon>Thiomargarita</taxon>
    </lineage>
</organism>
<proteinExistence type="predicted"/>
<feature type="domain" description="ExoI SH3-like" evidence="3">
    <location>
        <begin position="192"/>
        <end position="333"/>
    </location>
</feature>
<dbReference type="Proteomes" id="UP000030428">
    <property type="component" value="Unassembled WGS sequence"/>
</dbReference>
<gene>
    <name evidence="5" type="ORF">PN36_04465</name>
</gene>
<dbReference type="EMBL" id="JSZA02000012">
    <property type="protein sequence ID" value="KHD07563.1"/>
    <property type="molecule type" value="Genomic_DNA"/>
</dbReference>
<dbReference type="GO" id="GO:0008310">
    <property type="term" value="F:single-stranded DNA 3'-5' DNA exonuclease activity"/>
    <property type="evidence" value="ECO:0007669"/>
    <property type="project" value="UniProtKB-EC"/>
</dbReference>
<dbReference type="GO" id="GO:0045004">
    <property type="term" value="P:DNA replication proofreading"/>
    <property type="evidence" value="ECO:0007669"/>
    <property type="project" value="TreeGrafter"/>
</dbReference>
<dbReference type="GO" id="GO:0003677">
    <property type="term" value="F:DNA binding"/>
    <property type="evidence" value="ECO:0007669"/>
    <property type="project" value="UniProtKB-KW"/>
</dbReference>
<dbReference type="AlphaFoldDB" id="A0A0A6PA50"/>
<dbReference type="GO" id="GO:0046872">
    <property type="term" value="F:metal ion binding"/>
    <property type="evidence" value="ECO:0007669"/>
    <property type="project" value="UniProtKB-KW"/>
</dbReference>
<dbReference type="InterPro" id="IPR012337">
    <property type="entry name" value="RNaseH-like_sf"/>
</dbReference>
<dbReference type="Gene3D" id="1.20.1280.70">
    <property type="entry name" value="Exonuclease ExoI, domain 3"/>
    <property type="match status" value="1"/>
</dbReference>
<keyword evidence="2" id="KW-0269">Exonuclease</keyword>
<evidence type="ECO:0000259" key="3">
    <source>
        <dbReference type="PROSITE" id="PS51784"/>
    </source>
</evidence>